<dbReference type="AlphaFoldDB" id="A0A9C6XQT8"/>
<gene>
    <name evidence="2" type="primary">LOC113210619</name>
</gene>
<dbReference type="KEGG" id="foc:113210619"/>
<dbReference type="RefSeq" id="XP_052127770.1">
    <property type="nucleotide sequence ID" value="XM_052271810.1"/>
</dbReference>
<accession>A0A9C6XQT8</accession>
<keyword evidence="1" id="KW-1185">Reference proteome</keyword>
<protein>
    <submittedName>
        <fullName evidence="2">Uncharacterized protein LOC113210619</fullName>
    </submittedName>
</protein>
<sequence length="122" mass="13675">MPPPEVFRNVSPATVPALELLLISGYDSSSVPDWRMKYVFKVPSDVDELVPALRDLVLRAPKQLHVGLRHFNEHVVEEAVECQIFLRHSADESECALCAEVAATLGSYRGWPVPVEKCEVFE</sequence>
<evidence type="ECO:0000313" key="1">
    <source>
        <dbReference type="Proteomes" id="UP000504606"/>
    </source>
</evidence>
<proteinExistence type="predicted"/>
<name>A0A9C6XQT8_FRAOC</name>
<reference evidence="2" key="1">
    <citation type="submission" date="2025-08" db="UniProtKB">
        <authorList>
            <consortium name="RefSeq"/>
        </authorList>
    </citation>
    <scope>IDENTIFICATION</scope>
    <source>
        <tissue evidence="2">Whole organism</tissue>
    </source>
</reference>
<organism evidence="1 2">
    <name type="scientific">Frankliniella occidentalis</name>
    <name type="common">Western flower thrips</name>
    <name type="synonym">Euthrips occidentalis</name>
    <dbReference type="NCBI Taxonomy" id="133901"/>
    <lineage>
        <taxon>Eukaryota</taxon>
        <taxon>Metazoa</taxon>
        <taxon>Ecdysozoa</taxon>
        <taxon>Arthropoda</taxon>
        <taxon>Hexapoda</taxon>
        <taxon>Insecta</taxon>
        <taxon>Pterygota</taxon>
        <taxon>Neoptera</taxon>
        <taxon>Paraneoptera</taxon>
        <taxon>Thysanoptera</taxon>
        <taxon>Terebrantia</taxon>
        <taxon>Thripoidea</taxon>
        <taxon>Thripidae</taxon>
        <taxon>Frankliniella</taxon>
    </lineage>
</organism>
<evidence type="ECO:0000313" key="2">
    <source>
        <dbReference type="RefSeq" id="XP_052127770.1"/>
    </source>
</evidence>
<dbReference type="Proteomes" id="UP000504606">
    <property type="component" value="Unplaced"/>
</dbReference>
<dbReference type="GeneID" id="113210619"/>